<dbReference type="Proteomes" id="UP000195772">
    <property type="component" value="Unassembled WGS sequence"/>
</dbReference>
<sequence length="197" mass="23093">MKKYLFLYAVLTTALLAYGYARYRHETRRLTQNQDALASGIEHYRTRLGQEAASVQALRLRCAEFERLRAEDAASIRRLGIKLRRLEAAAKTVTATSVDLRAPVRDTVVLLRRDTLRIRDTLKLFRWRDAWVTVEGRIRTDSVACRVESTDTLRQVVHRVPRRFLFIRWGTKALRQEIVSSNPHTRIVYSDYVKFER</sequence>
<evidence type="ECO:0000313" key="4">
    <source>
        <dbReference type="Proteomes" id="UP000195772"/>
    </source>
</evidence>
<dbReference type="Proteomes" id="UP000323119">
    <property type="component" value="Unassembled WGS sequence"/>
</dbReference>
<reference evidence="5 6" key="3">
    <citation type="journal article" date="2019" name="Nat. Med.">
        <title>A library of human gut bacterial isolates paired with longitudinal multiomics data enables mechanistic microbiome research.</title>
        <authorList>
            <person name="Poyet M."/>
            <person name="Groussin M."/>
            <person name="Gibbons S.M."/>
            <person name="Avila-Pacheco J."/>
            <person name="Jiang X."/>
            <person name="Kearney S.M."/>
            <person name="Perrotta A.R."/>
            <person name="Berdy B."/>
            <person name="Zhao S."/>
            <person name="Lieberman T.D."/>
            <person name="Swanson P.K."/>
            <person name="Smith M."/>
            <person name="Roesemann S."/>
            <person name="Alexander J.E."/>
            <person name="Rich S.A."/>
            <person name="Livny J."/>
            <person name="Vlamakis H."/>
            <person name="Clish C."/>
            <person name="Bullock K."/>
            <person name="Deik A."/>
            <person name="Scott J."/>
            <person name="Pierce K.A."/>
            <person name="Xavier R.J."/>
            <person name="Alm E.J."/>
        </authorList>
    </citation>
    <scope>NUCLEOTIDE SEQUENCE [LARGE SCALE GENOMIC DNA]</scope>
    <source>
        <strain evidence="2 6">BIOML-A204</strain>
        <strain evidence="1 5">BIOML-A266</strain>
    </source>
</reference>
<evidence type="ECO:0000313" key="1">
    <source>
        <dbReference type="EMBL" id="KAA2377585.1"/>
    </source>
</evidence>
<name>A0A1Y3R117_9BACT</name>
<dbReference type="eggNOG" id="ENOG5033XHR">
    <property type="taxonomic scope" value="Bacteria"/>
</dbReference>
<comment type="caution">
    <text evidence="3">The sequence shown here is derived from an EMBL/GenBank/DDBJ whole genome shotgun (WGS) entry which is preliminary data.</text>
</comment>
<evidence type="ECO:0000313" key="3">
    <source>
        <dbReference type="EMBL" id="OUN04327.1"/>
    </source>
</evidence>
<reference evidence="3" key="2">
    <citation type="journal article" date="2018" name="BMC Genomics">
        <title>Whole genome sequencing and function prediction of 133 gut anaerobes isolated from chicken caecum in pure cultures.</title>
        <authorList>
            <person name="Medvecky M."/>
            <person name="Cejkova D."/>
            <person name="Polansky O."/>
            <person name="Karasova D."/>
            <person name="Kubasova T."/>
            <person name="Cizek A."/>
            <person name="Rychlik I."/>
        </authorList>
    </citation>
    <scope>NUCLEOTIDE SEQUENCE</scope>
    <source>
        <strain evidence="3">An90</strain>
    </source>
</reference>
<accession>A0A1Y3R117</accession>
<dbReference type="EMBL" id="VVXH01000010">
    <property type="protein sequence ID" value="KAA2377585.1"/>
    <property type="molecule type" value="Genomic_DNA"/>
</dbReference>
<dbReference type="EMBL" id="VVUY01000001">
    <property type="protein sequence ID" value="KAA2564433.1"/>
    <property type="molecule type" value="Genomic_DNA"/>
</dbReference>
<proteinExistence type="predicted"/>
<evidence type="ECO:0000313" key="5">
    <source>
        <dbReference type="Proteomes" id="UP000322940"/>
    </source>
</evidence>
<dbReference type="Pfam" id="PF20186">
    <property type="entry name" value="DUF6549"/>
    <property type="match status" value="1"/>
</dbReference>
<dbReference type="RefSeq" id="WP_018694783.1">
    <property type="nucleotide sequence ID" value="NZ_AP025562.1"/>
</dbReference>
<gene>
    <name evidence="3" type="ORF">B5G41_03185</name>
    <name evidence="2" type="ORF">F2S36_01505</name>
    <name evidence="1" type="ORF">F2Y10_11200</name>
</gene>
<dbReference type="InterPro" id="IPR046679">
    <property type="entry name" value="DUF6549"/>
</dbReference>
<evidence type="ECO:0000313" key="2">
    <source>
        <dbReference type="EMBL" id="KAA2564433.1"/>
    </source>
</evidence>
<reference evidence="4" key="1">
    <citation type="submission" date="2017-04" db="EMBL/GenBank/DDBJ databases">
        <title>Function of individual gut microbiota members based on whole genome sequencing of pure cultures obtained from chicken caecum.</title>
        <authorList>
            <person name="Medvecky M."/>
            <person name="Cejkova D."/>
            <person name="Polansky O."/>
            <person name="Karasova D."/>
            <person name="Kubasova T."/>
            <person name="Cizek A."/>
            <person name="Rychlik I."/>
        </authorList>
    </citation>
    <scope>NUCLEOTIDE SEQUENCE [LARGE SCALE GENOMIC DNA]</scope>
    <source>
        <strain evidence="4">An90</strain>
    </source>
</reference>
<protein>
    <submittedName>
        <fullName evidence="3">Uncharacterized protein</fullName>
    </submittedName>
</protein>
<evidence type="ECO:0000313" key="6">
    <source>
        <dbReference type="Proteomes" id="UP000323119"/>
    </source>
</evidence>
<organism evidence="3 4">
    <name type="scientific">Alistipes onderdonkii</name>
    <dbReference type="NCBI Taxonomy" id="328813"/>
    <lineage>
        <taxon>Bacteria</taxon>
        <taxon>Pseudomonadati</taxon>
        <taxon>Bacteroidota</taxon>
        <taxon>Bacteroidia</taxon>
        <taxon>Bacteroidales</taxon>
        <taxon>Rikenellaceae</taxon>
        <taxon>Alistipes</taxon>
    </lineage>
</organism>
<dbReference type="OrthoDB" id="1073168at2"/>
<dbReference type="Proteomes" id="UP000322940">
    <property type="component" value="Unassembled WGS sequence"/>
</dbReference>
<dbReference type="EMBL" id="NFHB01000002">
    <property type="protein sequence ID" value="OUN04327.1"/>
    <property type="molecule type" value="Genomic_DNA"/>
</dbReference>
<dbReference type="AlphaFoldDB" id="A0A1Y3R117"/>